<organism evidence="2 3">
    <name type="scientific">Catenaria anguillulae PL171</name>
    <dbReference type="NCBI Taxonomy" id="765915"/>
    <lineage>
        <taxon>Eukaryota</taxon>
        <taxon>Fungi</taxon>
        <taxon>Fungi incertae sedis</taxon>
        <taxon>Blastocladiomycota</taxon>
        <taxon>Blastocladiomycetes</taxon>
        <taxon>Blastocladiales</taxon>
        <taxon>Catenariaceae</taxon>
        <taxon>Catenaria</taxon>
    </lineage>
</organism>
<evidence type="ECO:0000313" key="3">
    <source>
        <dbReference type="Proteomes" id="UP000193411"/>
    </source>
</evidence>
<sequence length="165" mass="19187">MHVRPLRLERASSRTSYETRRRPAWLPKLGWTSWRPSFWCPRKQAGRPRHGQTSWQPSCVLRKRKARLPKLWHMIWRPNCSTPKMPPWQLKARLAATQGELDKAQAMVEKLQVEKSTVEEASWAALAKAGSAERELKAEVHSLESRLAEVQVRWSSKVDHSAYAR</sequence>
<evidence type="ECO:0000313" key="2">
    <source>
        <dbReference type="EMBL" id="ORZ39627.1"/>
    </source>
</evidence>
<reference evidence="2 3" key="1">
    <citation type="submission" date="2016-07" db="EMBL/GenBank/DDBJ databases">
        <title>Pervasive Adenine N6-methylation of Active Genes in Fungi.</title>
        <authorList>
            <consortium name="DOE Joint Genome Institute"/>
            <person name="Mondo S.J."/>
            <person name="Dannebaum R.O."/>
            <person name="Kuo R.C."/>
            <person name="Labutti K."/>
            <person name="Haridas S."/>
            <person name="Kuo A."/>
            <person name="Salamov A."/>
            <person name="Ahrendt S.R."/>
            <person name="Lipzen A."/>
            <person name="Sullivan W."/>
            <person name="Andreopoulos W.B."/>
            <person name="Clum A."/>
            <person name="Lindquist E."/>
            <person name="Daum C."/>
            <person name="Ramamoorthy G.K."/>
            <person name="Gryganskyi A."/>
            <person name="Culley D."/>
            <person name="Magnuson J.K."/>
            <person name="James T.Y."/>
            <person name="O'Malley M.A."/>
            <person name="Stajich J.E."/>
            <person name="Spatafora J.W."/>
            <person name="Visel A."/>
            <person name="Grigoriev I.V."/>
        </authorList>
    </citation>
    <scope>NUCLEOTIDE SEQUENCE [LARGE SCALE GENOMIC DNA]</scope>
    <source>
        <strain evidence="2 3">PL171</strain>
    </source>
</reference>
<keyword evidence="1" id="KW-0175">Coiled coil</keyword>
<comment type="caution">
    <text evidence="2">The sequence shown here is derived from an EMBL/GenBank/DDBJ whole genome shotgun (WGS) entry which is preliminary data.</text>
</comment>
<gene>
    <name evidence="2" type="ORF">BCR44DRAFT_1426912</name>
</gene>
<protein>
    <submittedName>
        <fullName evidence="2">Uncharacterized protein</fullName>
    </submittedName>
</protein>
<keyword evidence="3" id="KW-1185">Reference proteome</keyword>
<dbReference type="Proteomes" id="UP000193411">
    <property type="component" value="Unassembled WGS sequence"/>
</dbReference>
<dbReference type="AlphaFoldDB" id="A0A1Y2HYD4"/>
<proteinExistence type="predicted"/>
<feature type="coiled-coil region" evidence="1">
    <location>
        <begin position="94"/>
        <end position="153"/>
    </location>
</feature>
<accession>A0A1Y2HYD4</accession>
<name>A0A1Y2HYD4_9FUNG</name>
<dbReference type="EMBL" id="MCFL01000005">
    <property type="protein sequence ID" value="ORZ39627.1"/>
    <property type="molecule type" value="Genomic_DNA"/>
</dbReference>
<evidence type="ECO:0000256" key="1">
    <source>
        <dbReference type="SAM" id="Coils"/>
    </source>
</evidence>